<dbReference type="Proteomes" id="UP000646745">
    <property type="component" value="Unassembled WGS sequence"/>
</dbReference>
<protein>
    <submittedName>
        <fullName evidence="2">Uncharacterized protein</fullName>
    </submittedName>
</protein>
<organism evidence="2 3">
    <name type="scientific">Salinicola rhizosphaerae</name>
    <dbReference type="NCBI Taxonomy" id="1443141"/>
    <lineage>
        <taxon>Bacteria</taxon>
        <taxon>Pseudomonadati</taxon>
        <taxon>Pseudomonadota</taxon>
        <taxon>Gammaproteobacteria</taxon>
        <taxon>Oceanospirillales</taxon>
        <taxon>Halomonadaceae</taxon>
        <taxon>Salinicola</taxon>
    </lineage>
</organism>
<feature type="compositionally biased region" description="Polar residues" evidence="1">
    <location>
        <begin position="103"/>
        <end position="115"/>
    </location>
</feature>
<accession>A0ABQ3E6R1</accession>
<sequence length="173" mass="18656">MNGQHRRILEAVHAESSERRGPCPFSLVAVALNVASNPGRDQVDSRIAELLRTGHLEAVEDRVRGNGLVVTKRGRQELKEVRVLPGTVLSPTDETEPSPAQPVESQAPASGSTNDADLAAEGWSIMTGLAEIAIGKLQSLPASDVAERARLYAVLRRYQRHTDSLLARYGGEA</sequence>
<reference evidence="3" key="1">
    <citation type="journal article" date="2019" name="Int. J. Syst. Evol. Microbiol.">
        <title>The Global Catalogue of Microorganisms (GCM) 10K type strain sequencing project: providing services to taxonomists for standard genome sequencing and annotation.</title>
        <authorList>
            <consortium name="The Broad Institute Genomics Platform"/>
            <consortium name="The Broad Institute Genome Sequencing Center for Infectious Disease"/>
            <person name="Wu L."/>
            <person name="Ma J."/>
        </authorList>
    </citation>
    <scope>NUCLEOTIDE SEQUENCE [LARGE SCALE GENOMIC DNA]</scope>
    <source>
        <strain evidence="3">KCTC 32998</strain>
    </source>
</reference>
<proteinExistence type="predicted"/>
<evidence type="ECO:0000256" key="1">
    <source>
        <dbReference type="SAM" id="MobiDB-lite"/>
    </source>
</evidence>
<evidence type="ECO:0000313" key="2">
    <source>
        <dbReference type="EMBL" id="GHB24277.1"/>
    </source>
</evidence>
<evidence type="ECO:0000313" key="3">
    <source>
        <dbReference type="Proteomes" id="UP000646745"/>
    </source>
</evidence>
<dbReference type="RefSeq" id="WP_189444972.1">
    <property type="nucleotide sequence ID" value="NZ_BMZI01000005.1"/>
</dbReference>
<keyword evidence="3" id="KW-1185">Reference proteome</keyword>
<dbReference type="EMBL" id="BMZI01000005">
    <property type="protein sequence ID" value="GHB24277.1"/>
    <property type="molecule type" value="Genomic_DNA"/>
</dbReference>
<feature type="region of interest" description="Disordered" evidence="1">
    <location>
        <begin position="85"/>
        <end position="116"/>
    </location>
</feature>
<comment type="caution">
    <text evidence="2">The sequence shown here is derived from an EMBL/GenBank/DDBJ whole genome shotgun (WGS) entry which is preliminary data.</text>
</comment>
<name>A0ABQ3E6R1_9GAMM</name>
<gene>
    <name evidence="2" type="ORF">GCM10009038_24200</name>
</gene>